<keyword evidence="4" id="KW-1185">Reference proteome</keyword>
<dbReference type="OrthoDB" id="563554at2"/>
<dbReference type="RefSeq" id="WP_073597752.1">
    <property type="nucleotide sequence ID" value="NZ_MRCB01000001.1"/>
</dbReference>
<comment type="caution">
    <text evidence="3">The sequence shown here is derived from an EMBL/GenBank/DDBJ whole genome shotgun (WGS) entry which is preliminary data.</text>
</comment>
<dbReference type="AlphaFoldDB" id="A0A1U7HSR3"/>
<sequence>MKFLKPSFVILGSVSLLFLGACSGSNQAINSENKSALTTETAAKTEIAAKDNHSENDGHSHSKNNALEHSEDGKGEHSHGGQVLESGQYHLEFVTEAKDNETHLDFYLKKGEKHTTVSDAKVTAQVQLPDGSQKSLPLTYEAKEQHYHAVLSEKAAGEYKVAILSDVNGEKVNGRFTFKR</sequence>
<dbReference type="STRING" id="1921803.NIES593_00670"/>
<dbReference type="PROSITE" id="PS51257">
    <property type="entry name" value="PROKAR_LIPOPROTEIN"/>
    <property type="match status" value="1"/>
</dbReference>
<protein>
    <submittedName>
        <fullName evidence="3">Uncharacterized protein</fullName>
    </submittedName>
</protein>
<feature type="compositionally biased region" description="Basic and acidic residues" evidence="1">
    <location>
        <begin position="50"/>
        <end position="79"/>
    </location>
</feature>
<feature type="chain" id="PRO_5012346400" evidence="2">
    <location>
        <begin position="29"/>
        <end position="180"/>
    </location>
</feature>
<organism evidence="3 4">
    <name type="scientific">Hydrococcus rivularis NIES-593</name>
    <dbReference type="NCBI Taxonomy" id="1921803"/>
    <lineage>
        <taxon>Bacteria</taxon>
        <taxon>Bacillati</taxon>
        <taxon>Cyanobacteriota</taxon>
        <taxon>Cyanophyceae</taxon>
        <taxon>Pleurocapsales</taxon>
        <taxon>Hydrococcaceae</taxon>
        <taxon>Hydrococcus</taxon>
    </lineage>
</organism>
<reference evidence="3 4" key="1">
    <citation type="submission" date="2016-11" db="EMBL/GenBank/DDBJ databases">
        <title>Draft Genome Sequences of Nine Cyanobacterial Strains from Diverse Habitats.</title>
        <authorList>
            <person name="Zhu T."/>
            <person name="Hou S."/>
            <person name="Lu X."/>
            <person name="Hess W.R."/>
        </authorList>
    </citation>
    <scope>NUCLEOTIDE SEQUENCE [LARGE SCALE GENOMIC DNA]</scope>
    <source>
        <strain evidence="3 4">NIES-593</strain>
    </source>
</reference>
<feature type="signal peptide" evidence="2">
    <location>
        <begin position="1"/>
        <end position="28"/>
    </location>
</feature>
<keyword evidence="2" id="KW-0732">Signal</keyword>
<evidence type="ECO:0000313" key="4">
    <source>
        <dbReference type="Proteomes" id="UP000186868"/>
    </source>
</evidence>
<gene>
    <name evidence="3" type="ORF">NIES593_00670</name>
</gene>
<dbReference type="EMBL" id="MRCB01000001">
    <property type="protein sequence ID" value="OKH26611.1"/>
    <property type="molecule type" value="Genomic_DNA"/>
</dbReference>
<evidence type="ECO:0000313" key="3">
    <source>
        <dbReference type="EMBL" id="OKH26611.1"/>
    </source>
</evidence>
<name>A0A1U7HSR3_9CYAN</name>
<accession>A0A1U7HSR3</accession>
<evidence type="ECO:0000256" key="2">
    <source>
        <dbReference type="SAM" id="SignalP"/>
    </source>
</evidence>
<dbReference type="Proteomes" id="UP000186868">
    <property type="component" value="Unassembled WGS sequence"/>
</dbReference>
<evidence type="ECO:0000256" key="1">
    <source>
        <dbReference type="SAM" id="MobiDB-lite"/>
    </source>
</evidence>
<feature type="region of interest" description="Disordered" evidence="1">
    <location>
        <begin position="50"/>
        <end position="82"/>
    </location>
</feature>
<proteinExistence type="predicted"/>